<protein>
    <submittedName>
        <fullName evidence="1">Phosphate-selective porin O and P</fullName>
    </submittedName>
</protein>
<accession>A0A126SYV6</accession>
<dbReference type="EMBL" id="KU144990">
    <property type="protein sequence ID" value="AMK59489.1"/>
    <property type="molecule type" value="Genomic_DNA"/>
</dbReference>
<proteinExistence type="predicted"/>
<dbReference type="AlphaFoldDB" id="A0A126SYV6"/>
<evidence type="ECO:0000313" key="1">
    <source>
        <dbReference type="EMBL" id="AMK59489.1"/>
    </source>
</evidence>
<name>A0A126SYV6_9BACT</name>
<organism evidence="1">
    <name type="scientific">uncultured bacterium UPO67part2</name>
    <dbReference type="NCBI Taxonomy" id="1776987"/>
    <lineage>
        <taxon>Bacteria</taxon>
        <taxon>environmental samples</taxon>
    </lineage>
</organism>
<reference evidence="1" key="1">
    <citation type="journal article" date="2016" name="Appl. Environ. Microbiol.">
        <title>Functional Metagenomics of a Biostimulated Petroleum-Contaminated Soil Reveals an Extraordinary Diversity of Extradiol Dioxygenases.</title>
        <authorList>
            <person name="Terron-Gonzalez L."/>
            <person name="Martin-Cabello G."/>
            <person name="Ferrer M."/>
            <person name="Santero E."/>
        </authorList>
    </citation>
    <scope>NUCLEOTIDE SEQUENCE</scope>
</reference>
<sequence>MRLLVDYVRFDAKKGVTQDEGEALVTRVGVIW</sequence>